<dbReference type="Gene3D" id="3.40.50.800">
    <property type="entry name" value="Anticodon-binding domain"/>
    <property type="match status" value="1"/>
</dbReference>
<dbReference type="SUPFAM" id="SSF55681">
    <property type="entry name" value="Class II aaRS and biotin synthetases"/>
    <property type="match status" value="1"/>
</dbReference>
<dbReference type="EC" id="6.1.1.15" evidence="1"/>
<protein>
    <recommendedName>
        <fullName evidence="2">Proline--tRNA ligase</fullName>
        <ecNumber evidence="1">6.1.1.15</ecNumber>
    </recommendedName>
    <alternativeName>
        <fullName evidence="8">Prolyl-tRNA synthetase</fullName>
    </alternativeName>
</protein>
<dbReference type="GO" id="GO:0005829">
    <property type="term" value="C:cytosol"/>
    <property type="evidence" value="ECO:0007669"/>
    <property type="project" value="TreeGrafter"/>
</dbReference>
<keyword evidence="3" id="KW-0436">Ligase</keyword>
<evidence type="ECO:0000256" key="5">
    <source>
        <dbReference type="ARBA" id="ARBA00022840"/>
    </source>
</evidence>
<evidence type="ECO:0000259" key="10">
    <source>
        <dbReference type="PROSITE" id="PS50862"/>
    </source>
</evidence>
<dbReference type="InterPro" id="IPR002316">
    <property type="entry name" value="Pro-tRNA-ligase_IIa"/>
</dbReference>
<dbReference type="Pfam" id="PF03129">
    <property type="entry name" value="HGTP_anticodon"/>
    <property type="match status" value="1"/>
</dbReference>
<evidence type="ECO:0000256" key="4">
    <source>
        <dbReference type="ARBA" id="ARBA00022741"/>
    </source>
</evidence>
<evidence type="ECO:0000256" key="1">
    <source>
        <dbReference type="ARBA" id="ARBA00012831"/>
    </source>
</evidence>
<evidence type="ECO:0000313" key="11">
    <source>
        <dbReference type="EMBL" id="KKR86331.1"/>
    </source>
</evidence>
<evidence type="ECO:0000256" key="7">
    <source>
        <dbReference type="ARBA" id="ARBA00023146"/>
    </source>
</evidence>
<evidence type="ECO:0000256" key="6">
    <source>
        <dbReference type="ARBA" id="ARBA00022917"/>
    </source>
</evidence>
<evidence type="ECO:0000256" key="8">
    <source>
        <dbReference type="ARBA" id="ARBA00029731"/>
    </source>
</evidence>
<keyword evidence="7 11" id="KW-0030">Aminoacyl-tRNA synthetase</keyword>
<keyword evidence="6" id="KW-0648">Protein biosynthesis</keyword>
<dbReference type="InterPro" id="IPR002314">
    <property type="entry name" value="aa-tRNA-synt_IIb"/>
</dbReference>
<dbReference type="GO" id="GO:0004827">
    <property type="term" value="F:proline-tRNA ligase activity"/>
    <property type="evidence" value="ECO:0007669"/>
    <property type="project" value="UniProtKB-EC"/>
</dbReference>
<keyword evidence="5" id="KW-0067">ATP-binding</keyword>
<dbReference type="InterPro" id="IPR045864">
    <property type="entry name" value="aa-tRNA-synth_II/BPL/LPL"/>
</dbReference>
<keyword evidence="4" id="KW-0547">Nucleotide-binding</keyword>
<dbReference type="SUPFAM" id="SSF52954">
    <property type="entry name" value="Class II aaRS ABD-related"/>
    <property type="match status" value="1"/>
</dbReference>
<dbReference type="InterPro" id="IPR004154">
    <property type="entry name" value="Anticodon-bd"/>
</dbReference>
<dbReference type="GO" id="GO:0005524">
    <property type="term" value="F:ATP binding"/>
    <property type="evidence" value="ECO:0007669"/>
    <property type="project" value="UniProtKB-KW"/>
</dbReference>
<dbReference type="PATRIC" id="fig|1618577.3.peg.279"/>
<dbReference type="InterPro" id="IPR036621">
    <property type="entry name" value="Anticodon-bd_dom_sf"/>
</dbReference>
<evidence type="ECO:0000256" key="9">
    <source>
        <dbReference type="ARBA" id="ARBA00047671"/>
    </source>
</evidence>
<feature type="domain" description="Aminoacyl-transfer RNA synthetases class-II family profile" evidence="10">
    <location>
        <begin position="33"/>
        <end position="317"/>
    </location>
</feature>
<dbReference type="Gene3D" id="3.30.930.10">
    <property type="entry name" value="Bira Bifunctional Protein, Domain 2"/>
    <property type="match status" value="1"/>
</dbReference>
<sequence>MRLSETFAKTLKNAPKDAETVNHKLLLRAGFVRQLMAGVYTYLPLGLRVLNKISQVIREEMNAIGGQEVLMPMMHPASNWKATGGWDKIDVLFKVKSRTKKDYALAQSNEETVTPLAKEFLRSYKDLPLSIYHINWKFRDELRSKSGILRGREFLMKDLYSFHIDQEDFERYYKISKTAYLKVFERFGLTAKVTEASGGGFTEKVSYEFEVLSDAGEANILYCDKCDYCVNTDDIDKYKNGDKCPACKKDNLKPAKASEVGNVFDLGQKYTRAFGLIVSKKDGGKVYPIMGCYGIGISRTMGVIVEKFHDEKGIIWPKEVSPFDVHLVELPGGKGKEVYDKLKSFGIDVLWDDRDIPAGEKFADADLIGIPVRLVVSEKTGDKIEWKERDSNDSKLLSFEEAAKLLDR</sequence>
<comment type="caution">
    <text evidence="11">The sequence shown here is derived from an EMBL/GenBank/DDBJ whole genome shotgun (WGS) entry which is preliminary data.</text>
</comment>
<dbReference type="EMBL" id="LCAE01000017">
    <property type="protein sequence ID" value="KKR86331.1"/>
    <property type="molecule type" value="Genomic_DNA"/>
</dbReference>
<dbReference type="InterPro" id="IPR050062">
    <property type="entry name" value="Pro-tRNA_synthetase"/>
</dbReference>
<accession>A0A0G0UFW5</accession>
<dbReference type="GO" id="GO:0006433">
    <property type="term" value="P:prolyl-tRNA aminoacylation"/>
    <property type="evidence" value="ECO:0007669"/>
    <property type="project" value="InterPro"/>
</dbReference>
<reference evidence="11 12" key="1">
    <citation type="journal article" date="2015" name="Nature">
        <title>rRNA introns, odd ribosomes, and small enigmatic genomes across a large radiation of phyla.</title>
        <authorList>
            <person name="Brown C.T."/>
            <person name="Hug L.A."/>
            <person name="Thomas B.C."/>
            <person name="Sharon I."/>
            <person name="Castelle C.J."/>
            <person name="Singh A."/>
            <person name="Wilkins M.J."/>
            <person name="Williams K.H."/>
            <person name="Banfield J.F."/>
        </authorList>
    </citation>
    <scope>NUCLEOTIDE SEQUENCE [LARGE SCALE GENOMIC DNA]</scope>
</reference>
<dbReference type="InterPro" id="IPR006195">
    <property type="entry name" value="aa-tRNA-synth_II"/>
</dbReference>
<organism evidence="11 12">
    <name type="scientific">Candidatus Woesebacteria bacterium GW2011_GWB1_41_10</name>
    <dbReference type="NCBI Taxonomy" id="1618577"/>
    <lineage>
        <taxon>Bacteria</taxon>
        <taxon>Candidatus Woeseibacteriota</taxon>
    </lineage>
</organism>
<evidence type="ECO:0000256" key="3">
    <source>
        <dbReference type="ARBA" id="ARBA00022598"/>
    </source>
</evidence>
<evidence type="ECO:0000313" key="12">
    <source>
        <dbReference type="Proteomes" id="UP000033858"/>
    </source>
</evidence>
<name>A0A0G0UFW5_9BACT</name>
<gene>
    <name evidence="11" type="ORF">UU32_C0017G0004</name>
</gene>
<dbReference type="AlphaFoldDB" id="A0A0G0UFW5"/>
<proteinExistence type="predicted"/>
<evidence type="ECO:0000256" key="2">
    <source>
        <dbReference type="ARBA" id="ARBA00019110"/>
    </source>
</evidence>
<dbReference type="PANTHER" id="PTHR42753:SF2">
    <property type="entry name" value="PROLINE--TRNA LIGASE"/>
    <property type="match status" value="1"/>
</dbReference>
<dbReference type="PRINTS" id="PR01046">
    <property type="entry name" value="TRNASYNTHPRO"/>
</dbReference>
<dbReference type="PROSITE" id="PS50862">
    <property type="entry name" value="AA_TRNA_LIGASE_II"/>
    <property type="match status" value="1"/>
</dbReference>
<comment type="catalytic activity">
    <reaction evidence="9">
        <text>tRNA(Pro) + L-proline + ATP = L-prolyl-tRNA(Pro) + AMP + diphosphate</text>
        <dbReference type="Rhea" id="RHEA:14305"/>
        <dbReference type="Rhea" id="RHEA-COMP:9700"/>
        <dbReference type="Rhea" id="RHEA-COMP:9702"/>
        <dbReference type="ChEBI" id="CHEBI:30616"/>
        <dbReference type="ChEBI" id="CHEBI:33019"/>
        <dbReference type="ChEBI" id="CHEBI:60039"/>
        <dbReference type="ChEBI" id="CHEBI:78442"/>
        <dbReference type="ChEBI" id="CHEBI:78532"/>
        <dbReference type="ChEBI" id="CHEBI:456215"/>
        <dbReference type="EC" id="6.1.1.15"/>
    </reaction>
</comment>
<dbReference type="Proteomes" id="UP000033858">
    <property type="component" value="Unassembled WGS sequence"/>
</dbReference>
<dbReference type="Pfam" id="PF00587">
    <property type="entry name" value="tRNA-synt_2b"/>
    <property type="match status" value="1"/>
</dbReference>
<dbReference type="PANTHER" id="PTHR42753">
    <property type="entry name" value="MITOCHONDRIAL RIBOSOME PROTEIN L39/PROLYL-TRNA LIGASE FAMILY MEMBER"/>
    <property type="match status" value="1"/>
</dbReference>